<sequence>MQDGKANNQGCLWTVVVFAFSLLAFGLFSLFGISALFAAIMGLGLAIVIANKLMGKPQKGFLWGSAFFYFAVVMVLRFAVGMIKDIMKENKAPTFNKTEAVARTKMVEDRDTIYVYSSNRFWKDNFGNAYTTTLTVREADYKLLYKHLEEYRGTASVNFWGDLYDYLDQKDTPKLDLVLRAFAEIQKKENLDQMEFAEMVVTCIQDIPYSLVFEGACLAPENYEPEIERILKQCPECCVGGVKFGIQNPVTFLQSLKGDCDTRTVLIYAILKYFGYDIAILNSDYYRHSILGINLPGAGTYKTYYGKRYLLWETTNKYFKAGDVPSTFNNVSHWNVVLTSK</sequence>
<dbReference type="AlphaFoldDB" id="A0A370QKG8"/>
<keyword evidence="1" id="KW-0472">Membrane</keyword>
<comment type="caution">
    <text evidence="2">The sequence shown here is derived from an EMBL/GenBank/DDBJ whole genome shotgun (WGS) entry which is preliminary data.</text>
</comment>
<keyword evidence="1" id="KW-1133">Transmembrane helix</keyword>
<name>A0A370QKG8_9FLAO</name>
<dbReference type="RefSeq" id="WP_115122508.1">
    <property type="nucleotide sequence ID" value="NZ_QRAO01000001.1"/>
</dbReference>
<dbReference type="OrthoDB" id="614471at2"/>
<proteinExistence type="predicted"/>
<protein>
    <recommendedName>
        <fullName evidence="4">Transglutaminase superfamily protein</fullName>
    </recommendedName>
</protein>
<evidence type="ECO:0000313" key="2">
    <source>
        <dbReference type="EMBL" id="RDK88842.1"/>
    </source>
</evidence>
<keyword evidence="1" id="KW-0812">Transmembrane</keyword>
<dbReference type="Proteomes" id="UP000255317">
    <property type="component" value="Unassembled WGS sequence"/>
</dbReference>
<evidence type="ECO:0008006" key="4">
    <source>
        <dbReference type="Google" id="ProtNLM"/>
    </source>
</evidence>
<feature type="transmembrane region" description="Helical" evidence="1">
    <location>
        <begin position="12"/>
        <end position="40"/>
    </location>
</feature>
<evidence type="ECO:0000313" key="3">
    <source>
        <dbReference type="Proteomes" id="UP000255317"/>
    </source>
</evidence>
<evidence type="ECO:0000256" key="1">
    <source>
        <dbReference type="SAM" id="Phobius"/>
    </source>
</evidence>
<gene>
    <name evidence="2" type="ORF">C8D94_101719</name>
</gene>
<feature type="transmembrane region" description="Helical" evidence="1">
    <location>
        <begin position="60"/>
        <end position="80"/>
    </location>
</feature>
<dbReference type="EMBL" id="QRAO01000001">
    <property type="protein sequence ID" value="RDK88842.1"/>
    <property type="molecule type" value="Genomic_DNA"/>
</dbReference>
<accession>A0A370QKG8</accession>
<organism evidence="2 3">
    <name type="scientific">Marinirhabdus gelatinilytica</name>
    <dbReference type="NCBI Taxonomy" id="1703343"/>
    <lineage>
        <taxon>Bacteria</taxon>
        <taxon>Pseudomonadati</taxon>
        <taxon>Bacteroidota</taxon>
        <taxon>Flavobacteriia</taxon>
        <taxon>Flavobacteriales</taxon>
        <taxon>Flavobacteriaceae</taxon>
    </lineage>
</organism>
<reference evidence="2 3" key="1">
    <citation type="submission" date="2018-07" db="EMBL/GenBank/DDBJ databases">
        <title>Genomic Encyclopedia of Type Strains, Phase IV (KMG-IV): sequencing the most valuable type-strain genomes for metagenomic binning, comparative biology and taxonomic classification.</title>
        <authorList>
            <person name="Goeker M."/>
        </authorList>
    </citation>
    <scope>NUCLEOTIDE SEQUENCE [LARGE SCALE GENOMIC DNA]</scope>
    <source>
        <strain evidence="2 3">DSM 101478</strain>
    </source>
</reference>
<keyword evidence="3" id="KW-1185">Reference proteome</keyword>